<name>A0AAE3HFW4_9FIRM</name>
<dbReference type="Gene3D" id="3.40.50.510">
    <property type="entry name" value="Phosphotransferase system, mannose-type IIA component"/>
    <property type="match status" value="1"/>
</dbReference>
<dbReference type="PROSITE" id="PS50045">
    <property type="entry name" value="SIGMA54_INTERACT_4"/>
    <property type="match status" value="1"/>
</dbReference>
<evidence type="ECO:0000256" key="4">
    <source>
        <dbReference type="ARBA" id="ARBA00022840"/>
    </source>
</evidence>
<dbReference type="InterPro" id="IPR036634">
    <property type="entry name" value="PRD_sf"/>
</dbReference>
<evidence type="ECO:0000313" key="8">
    <source>
        <dbReference type="EMBL" id="MCR1898279.1"/>
    </source>
</evidence>
<proteinExistence type="predicted"/>
<dbReference type="PROSITE" id="PS51372">
    <property type="entry name" value="PRD_2"/>
    <property type="match status" value="2"/>
</dbReference>
<evidence type="ECO:0000259" key="6">
    <source>
        <dbReference type="PROSITE" id="PS51096"/>
    </source>
</evidence>
<dbReference type="GO" id="GO:0016020">
    <property type="term" value="C:membrane"/>
    <property type="evidence" value="ECO:0007669"/>
    <property type="project" value="InterPro"/>
</dbReference>
<dbReference type="RefSeq" id="WP_257529753.1">
    <property type="nucleotide sequence ID" value="NZ_JANKAS010000003.1"/>
</dbReference>
<dbReference type="Gene3D" id="3.40.50.300">
    <property type="entry name" value="P-loop containing nucleotide triphosphate hydrolases"/>
    <property type="match status" value="1"/>
</dbReference>
<dbReference type="InterPro" id="IPR003593">
    <property type="entry name" value="AAA+_ATPase"/>
</dbReference>
<dbReference type="SUPFAM" id="SSF52540">
    <property type="entry name" value="P-loop containing nucleoside triphosphate hydrolases"/>
    <property type="match status" value="1"/>
</dbReference>
<dbReference type="InterPro" id="IPR002078">
    <property type="entry name" value="Sigma_54_int"/>
</dbReference>
<keyword evidence="3" id="KW-0418">Kinase</keyword>
<accession>A0AAE3HFW4</accession>
<feature type="domain" description="Sigma-54 factor interaction" evidence="5">
    <location>
        <begin position="152"/>
        <end position="386"/>
    </location>
</feature>
<dbReference type="GO" id="GO:0006355">
    <property type="term" value="P:regulation of DNA-templated transcription"/>
    <property type="evidence" value="ECO:0007669"/>
    <property type="project" value="InterPro"/>
</dbReference>
<dbReference type="Proteomes" id="UP001205748">
    <property type="component" value="Unassembled WGS sequence"/>
</dbReference>
<feature type="domain" description="PTS EIIA type-4" evidence="6">
    <location>
        <begin position="624"/>
        <end position="756"/>
    </location>
</feature>
<dbReference type="Gene3D" id="1.10.1790.10">
    <property type="entry name" value="PRD domain"/>
    <property type="match status" value="2"/>
</dbReference>
<evidence type="ECO:0000259" key="7">
    <source>
        <dbReference type="PROSITE" id="PS51372"/>
    </source>
</evidence>
<dbReference type="GO" id="GO:0009401">
    <property type="term" value="P:phosphoenolpyruvate-dependent sugar phosphotransferase system"/>
    <property type="evidence" value="ECO:0007669"/>
    <property type="project" value="InterPro"/>
</dbReference>
<dbReference type="InterPro" id="IPR025943">
    <property type="entry name" value="Sigma_54_int_dom_ATP-bd_2"/>
</dbReference>
<dbReference type="GO" id="GO:0005524">
    <property type="term" value="F:ATP binding"/>
    <property type="evidence" value="ECO:0007669"/>
    <property type="project" value="UniProtKB-KW"/>
</dbReference>
<dbReference type="SUPFAM" id="SSF53062">
    <property type="entry name" value="PTS system fructose IIA component-like"/>
    <property type="match status" value="1"/>
</dbReference>
<dbReference type="SUPFAM" id="SSF63520">
    <property type="entry name" value="PTS-regulatory domain, PRD"/>
    <property type="match status" value="2"/>
</dbReference>
<evidence type="ECO:0000313" key="9">
    <source>
        <dbReference type="Proteomes" id="UP001205748"/>
    </source>
</evidence>
<dbReference type="PROSITE" id="PS51096">
    <property type="entry name" value="PTS_EIIA_TYPE_4"/>
    <property type="match status" value="1"/>
</dbReference>
<dbReference type="InterPro" id="IPR036662">
    <property type="entry name" value="PTS_EIIA_man-typ_sf"/>
</dbReference>
<evidence type="ECO:0000256" key="3">
    <source>
        <dbReference type="ARBA" id="ARBA00022777"/>
    </source>
</evidence>
<sequence length="881" mass="101176">MVRENDLGRKNPSKRKDKIKDTLTYLTRSLYKNESNITLSELNAEYIGSLIGVSRANASRELNKLFREDQLIKISGRPVVYIDKKVTENKYKYKFNNIFKNIEEFNLLVNYIINKHADKDLRNERNDINQISRYGVDQESRDDRIDCILNNMIGATESMKGPIELAKAAIIYPPRGLHTLIVGQTGVGKSIFAEAMYDYAVKSGVFSGNVPFILFNCADYSDNPQLLLSQLFGHIKGAFTGAEKDKSGLVEQADGGILFLDEVHRLPPKGQEMLFILMDKGMYRRLGETKNIRHSQVLIISATTEDPKSTMLDTFLRRIPVTIEIPSLENRSIKERIDFILQFFWDESRRVQTPLRVTKEVFRAFMFYHCIGNIGQLKGDIQLICAKAFLDHMSTRGKWMDVKLSHLSAGVQEGLFKIRENRQLLLKNPILELNNDVFIDGTDEKFKNSKTRIIDNQKYNIDYYECIVNNWYKYSNKGYEENKVKSIVVNQLEKYLQNAYESIRPKNVLIKNEVVSNIVGKNIFQAVEYALHSVEDIFGEFINEKTLYGLALHINNLYERLSMGNFVSHPNRFKIAHDHPQEFKAAQKIKNVLEKKLSIKIPDDEAAFIAMLLYAIRTTKDNPNIGVLVIAHGKNTASSMVSVANTLLGVDHAKAIDMPLEQNVEAILEIAIQRVKELDMGKGVLILVDMGSLTSFSHIITEKYNIRAKSIDRVSTPMVIEATRKAMMPNISLDELVEEIKSWHGCMKVDEKEKKIDNPFDYFETNLINILDNTLIFLNPQKTFKTLRNVLCAILKDMDEKLDNDILVKFLFHCSCMIERVIKNEVLPYKYMAHFNENRKEMLSKVSSHFVLVEETFGVCIPKTELAHIIEIFDTHFSIHI</sequence>
<dbReference type="GO" id="GO:0016301">
    <property type="term" value="F:kinase activity"/>
    <property type="evidence" value="ECO:0007669"/>
    <property type="project" value="UniProtKB-KW"/>
</dbReference>
<dbReference type="PANTHER" id="PTHR32071:SF38">
    <property type="entry name" value="PSP OPERON TRANSCRIPTIONAL ACTIVATOR"/>
    <property type="match status" value="1"/>
</dbReference>
<keyword evidence="9" id="KW-1185">Reference proteome</keyword>
<dbReference type="Pfam" id="PF00874">
    <property type="entry name" value="PRD"/>
    <property type="match status" value="2"/>
</dbReference>
<dbReference type="CDD" id="cd00009">
    <property type="entry name" value="AAA"/>
    <property type="match status" value="1"/>
</dbReference>
<feature type="domain" description="PRD" evidence="7">
    <location>
        <begin position="778"/>
        <end position="881"/>
    </location>
</feature>
<dbReference type="PANTHER" id="PTHR32071">
    <property type="entry name" value="TRANSCRIPTIONAL REGULATORY PROTEIN"/>
    <property type="match status" value="1"/>
</dbReference>
<dbReference type="InterPro" id="IPR004701">
    <property type="entry name" value="PTS_EIIA_man-typ"/>
</dbReference>
<evidence type="ECO:0000259" key="5">
    <source>
        <dbReference type="PROSITE" id="PS50045"/>
    </source>
</evidence>
<keyword evidence="4" id="KW-0067">ATP-binding</keyword>
<evidence type="ECO:0000256" key="2">
    <source>
        <dbReference type="ARBA" id="ARBA00022741"/>
    </source>
</evidence>
<dbReference type="PROSITE" id="PS00676">
    <property type="entry name" value="SIGMA54_INTERACT_2"/>
    <property type="match status" value="1"/>
</dbReference>
<keyword evidence="2" id="KW-0547">Nucleotide-binding</keyword>
<protein>
    <submittedName>
        <fullName evidence="8">Sigma 54-interacting transcriptional regulator</fullName>
    </submittedName>
</protein>
<comment type="caution">
    <text evidence="8">The sequence shown here is derived from an EMBL/GenBank/DDBJ whole genome shotgun (WGS) entry which is preliminary data.</text>
</comment>
<dbReference type="InterPro" id="IPR027417">
    <property type="entry name" value="P-loop_NTPase"/>
</dbReference>
<dbReference type="CDD" id="cd00006">
    <property type="entry name" value="PTS_IIA_man"/>
    <property type="match status" value="1"/>
</dbReference>
<dbReference type="InterPro" id="IPR011608">
    <property type="entry name" value="PRD"/>
</dbReference>
<reference evidence="8" key="1">
    <citation type="submission" date="2022-07" db="EMBL/GenBank/DDBJ databases">
        <title>Enhanced cultured diversity of the mouse gut microbiota enables custom-made synthetic communities.</title>
        <authorList>
            <person name="Afrizal A."/>
        </authorList>
    </citation>
    <scope>NUCLEOTIDE SEQUENCE</scope>
    <source>
        <strain evidence="8">DSM 28593</strain>
    </source>
</reference>
<dbReference type="Pfam" id="PF03610">
    <property type="entry name" value="EIIA-man"/>
    <property type="match status" value="1"/>
</dbReference>
<dbReference type="AlphaFoldDB" id="A0AAE3HFW4"/>
<gene>
    <name evidence="8" type="ORF">NSA47_04660</name>
</gene>
<keyword evidence="1" id="KW-0808">Transferase</keyword>
<dbReference type="EMBL" id="JANKAS010000003">
    <property type="protein sequence ID" value="MCR1898279.1"/>
    <property type="molecule type" value="Genomic_DNA"/>
</dbReference>
<evidence type="ECO:0000256" key="1">
    <source>
        <dbReference type="ARBA" id="ARBA00022679"/>
    </source>
</evidence>
<dbReference type="Pfam" id="PF00158">
    <property type="entry name" value="Sigma54_activat"/>
    <property type="match status" value="1"/>
</dbReference>
<feature type="domain" description="PRD" evidence="7">
    <location>
        <begin position="518"/>
        <end position="623"/>
    </location>
</feature>
<dbReference type="InterPro" id="IPR033887">
    <property type="entry name" value="PTS_IIA_man"/>
</dbReference>
<dbReference type="SMART" id="SM00382">
    <property type="entry name" value="AAA"/>
    <property type="match status" value="1"/>
</dbReference>
<organism evidence="8 9">
    <name type="scientific">Irregularibacter muris</name>
    <dbReference type="NCBI Taxonomy" id="1796619"/>
    <lineage>
        <taxon>Bacteria</taxon>
        <taxon>Bacillati</taxon>
        <taxon>Bacillota</taxon>
        <taxon>Clostridia</taxon>
        <taxon>Eubacteriales</taxon>
        <taxon>Eubacteriaceae</taxon>
        <taxon>Irregularibacter</taxon>
    </lineage>
</organism>